<feature type="domain" description="Acyl-CoA oxidase/dehydrogenase middle" evidence="12">
    <location>
        <begin position="161"/>
        <end position="268"/>
    </location>
</feature>
<comment type="cofactor">
    <cofactor evidence="1 10">
        <name>FAD</name>
        <dbReference type="ChEBI" id="CHEBI:57692"/>
    </cofactor>
</comment>
<evidence type="ECO:0000313" key="15">
    <source>
        <dbReference type="EMBL" id="SPH20055.1"/>
    </source>
</evidence>
<evidence type="ECO:0000256" key="6">
    <source>
        <dbReference type="ARBA" id="ARBA00051388"/>
    </source>
</evidence>
<dbReference type="InterPro" id="IPR052166">
    <property type="entry name" value="Diverse_Acyl-CoA_DH"/>
</dbReference>
<dbReference type="Proteomes" id="UP000244880">
    <property type="component" value="Unassembled WGS sequence"/>
</dbReference>
<comment type="catalytic activity">
    <reaction evidence="6">
        <text>3-(methylsulfanyl)propanoyl-CoA + oxidized [electron-transfer flavoprotein] + H(+) = 3-(methylsulfanyl)acryloyl-CoA + reduced [electron-transfer flavoprotein]</text>
        <dbReference type="Rhea" id="RHEA:52612"/>
        <dbReference type="Rhea" id="RHEA-COMP:10685"/>
        <dbReference type="Rhea" id="RHEA-COMP:10686"/>
        <dbReference type="ChEBI" id="CHEBI:15378"/>
        <dbReference type="ChEBI" id="CHEBI:57692"/>
        <dbReference type="ChEBI" id="CHEBI:58307"/>
        <dbReference type="ChEBI" id="CHEBI:82815"/>
        <dbReference type="ChEBI" id="CHEBI:84994"/>
        <dbReference type="EC" id="1.3.99.41"/>
    </reaction>
    <physiologicalReaction direction="left-to-right" evidence="6">
        <dbReference type="Rhea" id="RHEA:52613"/>
    </physiologicalReaction>
</comment>
<organism evidence="15 16">
    <name type="scientific">Ascidiaceihabitans donghaensis</name>
    <dbReference type="NCBI Taxonomy" id="1510460"/>
    <lineage>
        <taxon>Bacteria</taxon>
        <taxon>Pseudomonadati</taxon>
        <taxon>Pseudomonadota</taxon>
        <taxon>Alphaproteobacteria</taxon>
        <taxon>Rhodobacterales</taxon>
        <taxon>Paracoccaceae</taxon>
        <taxon>Ascidiaceihabitans</taxon>
    </lineage>
</organism>
<dbReference type="InterPro" id="IPR037069">
    <property type="entry name" value="AcylCoA_DH/ox_N_sf"/>
</dbReference>
<evidence type="ECO:0000256" key="4">
    <source>
        <dbReference type="ARBA" id="ARBA00022827"/>
    </source>
</evidence>
<dbReference type="Gene3D" id="1.10.540.10">
    <property type="entry name" value="Acyl-CoA dehydrogenase/oxidase, N-terminal domain"/>
    <property type="match status" value="1"/>
</dbReference>
<evidence type="ECO:0000259" key="11">
    <source>
        <dbReference type="Pfam" id="PF00441"/>
    </source>
</evidence>
<gene>
    <name evidence="15" type="primary">dmdC_1</name>
    <name evidence="15" type="ORF">ASD8599_00795</name>
</gene>
<dbReference type="AlphaFoldDB" id="A0A2R8BAI5"/>
<feature type="domain" description="Acyl-CoA dehydrogenase/oxidase C-terminal" evidence="11">
    <location>
        <begin position="280"/>
        <end position="439"/>
    </location>
</feature>
<evidence type="ECO:0000256" key="9">
    <source>
        <dbReference type="ARBA" id="ARBA00069043"/>
    </source>
</evidence>
<dbReference type="Pfam" id="PF02770">
    <property type="entry name" value="Acyl-CoA_dh_M"/>
    <property type="match status" value="1"/>
</dbReference>
<evidence type="ECO:0000256" key="2">
    <source>
        <dbReference type="ARBA" id="ARBA00009347"/>
    </source>
</evidence>
<protein>
    <recommendedName>
        <fullName evidence="9">3-methylmercaptopropionyl-CoA dehydrogenase</fullName>
        <ecNumber evidence="8">1.3.99.41</ecNumber>
    </recommendedName>
</protein>
<dbReference type="RefSeq" id="WP_108827324.1">
    <property type="nucleotide sequence ID" value="NZ_OMOR01000001.1"/>
</dbReference>
<dbReference type="InterPro" id="IPR046373">
    <property type="entry name" value="Acyl-CoA_Oxase/DH_mid-dom_sf"/>
</dbReference>
<feature type="domain" description="Acetyl-CoA dehydrogenase-like C-terminal" evidence="14">
    <location>
        <begin position="454"/>
        <end position="564"/>
    </location>
</feature>
<dbReference type="GO" id="GO:0016627">
    <property type="term" value="F:oxidoreductase activity, acting on the CH-CH group of donors"/>
    <property type="evidence" value="ECO:0007669"/>
    <property type="project" value="InterPro"/>
</dbReference>
<dbReference type="OrthoDB" id="9807883at2"/>
<comment type="similarity">
    <text evidence="2 10">Belongs to the acyl-CoA dehydrogenase family.</text>
</comment>
<comment type="function">
    <text evidence="7">Involved in the assimilation of dimethylsulphoniopropionate (DMSP), an important compound in the fixation of carbon in marine phytoplankton, by mediating the conversion of 3-(methylthio)propanoyl-CoA (MMPA-CoA) to 3-(methylthio)acryloyl-CoA (MTA-CoA).</text>
</comment>
<keyword evidence="16" id="KW-1185">Reference proteome</keyword>
<keyword evidence="5 10" id="KW-0560">Oxidoreductase</keyword>
<dbReference type="PANTHER" id="PTHR42803">
    <property type="entry name" value="ACYL-COA DEHYDROGENASE"/>
    <property type="match status" value="1"/>
</dbReference>
<dbReference type="SUPFAM" id="SSF47203">
    <property type="entry name" value="Acyl-CoA dehydrogenase C-terminal domain-like"/>
    <property type="match status" value="1"/>
</dbReference>
<evidence type="ECO:0000256" key="1">
    <source>
        <dbReference type="ARBA" id="ARBA00001974"/>
    </source>
</evidence>
<evidence type="ECO:0000256" key="3">
    <source>
        <dbReference type="ARBA" id="ARBA00022630"/>
    </source>
</evidence>
<evidence type="ECO:0000256" key="8">
    <source>
        <dbReference type="ARBA" id="ARBA00066694"/>
    </source>
</evidence>
<reference evidence="15 16" key="1">
    <citation type="submission" date="2018-03" db="EMBL/GenBank/DDBJ databases">
        <authorList>
            <person name="Keele B.F."/>
        </authorList>
    </citation>
    <scope>NUCLEOTIDE SEQUENCE [LARGE SCALE GENOMIC DNA]</scope>
    <source>
        <strain evidence="15 16">CECT 8599</strain>
    </source>
</reference>
<dbReference type="Pfam" id="PF00441">
    <property type="entry name" value="Acyl-CoA_dh_1"/>
    <property type="match status" value="1"/>
</dbReference>
<dbReference type="PANTHER" id="PTHR42803:SF1">
    <property type="entry name" value="BROAD-SPECIFICITY LINEAR ACYL-COA DEHYDROGENASE FADE5"/>
    <property type="match status" value="1"/>
</dbReference>
<feature type="domain" description="Acyl-CoA dehydrogenase/oxidase N-terminal" evidence="13">
    <location>
        <begin position="44"/>
        <end position="156"/>
    </location>
</feature>
<proteinExistence type="inferred from homology"/>
<evidence type="ECO:0000259" key="13">
    <source>
        <dbReference type="Pfam" id="PF02771"/>
    </source>
</evidence>
<dbReference type="EMBL" id="OMOR01000001">
    <property type="protein sequence ID" value="SPH20055.1"/>
    <property type="molecule type" value="Genomic_DNA"/>
</dbReference>
<dbReference type="InterPro" id="IPR009100">
    <property type="entry name" value="AcylCoA_DH/oxidase_NM_dom_sf"/>
</dbReference>
<evidence type="ECO:0000256" key="10">
    <source>
        <dbReference type="RuleBase" id="RU362125"/>
    </source>
</evidence>
<evidence type="ECO:0000256" key="5">
    <source>
        <dbReference type="ARBA" id="ARBA00023002"/>
    </source>
</evidence>
<evidence type="ECO:0000259" key="14">
    <source>
        <dbReference type="Pfam" id="PF12806"/>
    </source>
</evidence>
<keyword evidence="4 10" id="KW-0274">FAD</keyword>
<dbReference type="EC" id="1.3.99.41" evidence="8"/>
<keyword evidence="3 10" id="KW-0285">Flavoprotein</keyword>
<sequence>MSYRAPVDDHAFLLEHVVGLEQVRATAMFEDATPDLTQAILLEAGKMCEEVIAPVNRAGDLDPTHLENGVIRTAEGYIEAYTAIAEGGWVGMNARPENGGMGLPIALTTSVNEMMSGACLALQLVPMMSQGQIEALEHHASDDLKARFLPKLISGEWNGTMNLTEPQAGSDVGALTTKAEDNGDGTYAITGQKIYISWGDSDVVQNVCHLVLARMPGAPAGTKGISLFLVPKRIPDDAGNPGVANSLNVVSLEHKMGLHGSPTCVMQYSGATGWLVGPEGGGMAAMFTMMNNARLGVGAQGVGIAHAAYTHALAYAVDRKQGRVARQGGGTIVDHADVRRMLMSMKADSYAARAIALSCAIAIDMAAATDDATWAARAAFLTPIAKAFGTEIGQSVANTGIQVHGGMGFIEETGAAQFVRDVRVTAIYEGTNGIQAMDLVGRKLMDGGDAAFALLEEIEKQAEASRGRFPNMAGAVWDAAESLREATEWMVGQSDIDERFAGAFPYLMAWGRVLGGHLQLTTALADTPGGARERLARFYIKRLLPEYAGHLTHATEGAKGLFDMSIEELQA</sequence>
<dbReference type="InterPro" id="IPR013786">
    <property type="entry name" value="AcylCoA_DH/ox_N"/>
</dbReference>
<dbReference type="Pfam" id="PF12806">
    <property type="entry name" value="Acyl-CoA_dh_C"/>
    <property type="match status" value="1"/>
</dbReference>
<dbReference type="Gene3D" id="1.20.140.10">
    <property type="entry name" value="Butyryl-CoA Dehydrogenase, subunit A, domain 3"/>
    <property type="match status" value="1"/>
</dbReference>
<dbReference type="SUPFAM" id="SSF56645">
    <property type="entry name" value="Acyl-CoA dehydrogenase NM domain-like"/>
    <property type="match status" value="1"/>
</dbReference>
<evidence type="ECO:0000313" key="16">
    <source>
        <dbReference type="Proteomes" id="UP000244880"/>
    </source>
</evidence>
<dbReference type="Gene3D" id="2.40.110.10">
    <property type="entry name" value="Butyryl-CoA Dehydrogenase, subunit A, domain 2"/>
    <property type="match status" value="1"/>
</dbReference>
<dbReference type="GO" id="GO:0050660">
    <property type="term" value="F:flavin adenine dinucleotide binding"/>
    <property type="evidence" value="ECO:0007669"/>
    <property type="project" value="InterPro"/>
</dbReference>
<evidence type="ECO:0000256" key="7">
    <source>
        <dbReference type="ARBA" id="ARBA00058683"/>
    </source>
</evidence>
<dbReference type="InterPro" id="IPR009075">
    <property type="entry name" value="AcylCo_DH/oxidase_C"/>
</dbReference>
<name>A0A2R8BAI5_9RHOB</name>
<dbReference type="InterPro" id="IPR006091">
    <property type="entry name" value="Acyl-CoA_Oxase/DH_mid-dom"/>
</dbReference>
<evidence type="ECO:0000259" key="12">
    <source>
        <dbReference type="Pfam" id="PF02770"/>
    </source>
</evidence>
<dbReference type="InterPro" id="IPR036250">
    <property type="entry name" value="AcylCo_DH-like_C"/>
</dbReference>
<dbReference type="Pfam" id="PF02771">
    <property type="entry name" value="Acyl-CoA_dh_N"/>
    <property type="match status" value="1"/>
</dbReference>
<dbReference type="InterPro" id="IPR025878">
    <property type="entry name" value="Acyl-CoA_dh-like_C_dom"/>
</dbReference>
<accession>A0A2R8BAI5</accession>
<dbReference type="FunFam" id="2.40.110.10:FF:000031">
    <property type="entry name" value="Acyl-CoA dehydrogenase, putative"/>
    <property type="match status" value="1"/>
</dbReference>